<dbReference type="RefSeq" id="WP_005796696.1">
    <property type="nucleotide sequence ID" value="NZ_JGDJ01000133.1"/>
</dbReference>
<comment type="similarity">
    <text evidence="2">Belongs to the SusD family.</text>
</comment>
<feature type="chain" id="PRO_5001479275" evidence="6">
    <location>
        <begin position="22"/>
        <end position="615"/>
    </location>
</feature>
<gene>
    <name evidence="9" type="ORF">M136_0291</name>
</gene>
<dbReference type="InterPro" id="IPR012944">
    <property type="entry name" value="SusD_RagB_dom"/>
</dbReference>
<feature type="signal peptide" evidence="6">
    <location>
        <begin position="1"/>
        <end position="21"/>
    </location>
</feature>
<evidence type="ECO:0000259" key="8">
    <source>
        <dbReference type="Pfam" id="PF14322"/>
    </source>
</evidence>
<reference evidence="9 10" key="1">
    <citation type="submission" date="2014-02" db="EMBL/GenBank/DDBJ databases">
        <authorList>
            <person name="Sears C."/>
            <person name="Carroll K."/>
            <person name="Sack B.R."/>
            <person name="Qadri F."/>
            <person name="Myers L.L."/>
            <person name="Chung G.-T."/>
            <person name="Escheverria P."/>
            <person name="Fraser C.M."/>
            <person name="Sadzewicz L."/>
            <person name="Shefchek K.A."/>
            <person name="Tallon L."/>
            <person name="Das S.P."/>
            <person name="Daugherty S."/>
            <person name="Mongodin E.F."/>
        </authorList>
    </citation>
    <scope>NUCLEOTIDE SEQUENCE [LARGE SCALE GENOMIC DNA]</scope>
    <source>
        <strain evidence="9 10">S36L11</strain>
    </source>
</reference>
<evidence type="ECO:0000259" key="7">
    <source>
        <dbReference type="Pfam" id="PF07980"/>
    </source>
</evidence>
<feature type="domain" description="RagB/SusD" evidence="7">
    <location>
        <begin position="255"/>
        <end position="614"/>
    </location>
</feature>
<dbReference type="AlphaFoldDB" id="A0A015X8Q6"/>
<organism evidence="9 10">
    <name type="scientific">Bacteroides fragilis str. S36L11</name>
    <dbReference type="NCBI Taxonomy" id="1339327"/>
    <lineage>
        <taxon>Bacteria</taxon>
        <taxon>Pseudomonadati</taxon>
        <taxon>Bacteroidota</taxon>
        <taxon>Bacteroidia</taxon>
        <taxon>Bacteroidales</taxon>
        <taxon>Bacteroidaceae</taxon>
        <taxon>Bacteroides</taxon>
    </lineage>
</organism>
<evidence type="ECO:0000256" key="2">
    <source>
        <dbReference type="ARBA" id="ARBA00006275"/>
    </source>
</evidence>
<dbReference type="InterPro" id="IPR011990">
    <property type="entry name" value="TPR-like_helical_dom_sf"/>
</dbReference>
<evidence type="ECO:0000256" key="6">
    <source>
        <dbReference type="SAM" id="SignalP"/>
    </source>
</evidence>
<evidence type="ECO:0000256" key="3">
    <source>
        <dbReference type="ARBA" id="ARBA00022729"/>
    </source>
</evidence>
<name>A0A015X8Q6_BACFG</name>
<dbReference type="GO" id="GO:0009279">
    <property type="term" value="C:cell outer membrane"/>
    <property type="evidence" value="ECO:0007669"/>
    <property type="project" value="UniProtKB-SubCell"/>
</dbReference>
<evidence type="ECO:0000256" key="1">
    <source>
        <dbReference type="ARBA" id="ARBA00004442"/>
    </source>
</evidence>
<dbReference type="EMBL" id="JGDJ01000133">
    <property type="protein sequence ID" value="EXZ30475.1"/>
    <property type="molecule type" value="Genomic_DNA"/>
</dbReference>
<dbReference type="SUPFAM" id="SSF48452">
    <property type="entry name" value="TPR-like"/>
    <property type="match status" value="1"/>
</dbReference>
<evidence type="ECO:0000313" key="10">
    <source>
        <dbReference type="Proteomes" id="UP000022082"/>
    </source>
</evidence>
<dbReference type="Pfam" id="PF07980">
    <property type="entry name" value="SusD_RagB"/>
    <property type="match status" value="1"/>
</dbReference>
<dbReference type="PATRIC" id="fig|1339327.3.peg.967"/>
<proteinExistence type="inferred from homology"/>
<dbReference type="Proteomes" id="UP000022082">
    <property type="component" value="Unassembled WGS sequence"/>
</dbReference>
<keyword evidence="5" id="KW-0998">Cell outer membrane</keyword>
<keyword evidence="3 6" id="KW-0732">Signal</keyword>
<evidence type="ECO:0000256" key="5">
    <source>
        <dbReference type="ARBA" id="ARBA00023237"/>
    </source>
</evidence>
<dbReference type="Gene3D" id="1.25.40.390">
    <property type="match status" value="1"/>
</dbReference>
<dbReference type="Pfam" id="PF14322">
    <property type="entry name" value="SusD-like_3"/>
    <property type="match status" value="1"/>
</dbReference>
<comment type="caution">
    <text evidence="9">The sequence shown here is derived from an EMBL/GenBank/DDBJ whole genome shotgun (WGS) entry which is preliminary data.</text>
</comment>
<keyword evidence="4" id="KW-0472">Membrane</keyword>
<evidence type="ECO:0000256" key="4">
    <source>
        <dbReference type="ARBA" id="ARBA00023136"/>
    </source>
</evidence>
<comment type="subcellular location">
    <subcellularLocation>
        <location evidence="1">Cell outer membrane</location>
    </subcellularLocation>
</comment>
<dbReference type="InterPro" id="IPR033985">
    <property type="entry name" value="SusD-like_N"/>
</dbReference>
<protein>
    <submittedName>
        <fullName evidence="9">Starch-binding associating with outer membrane family protein</fullName>
    </submittedName>
</protein>
<sequence length="615" mass="69919">MKKKYLFSVIAAGLLSLSSCSGFLDQDPDTIITNDQLYSDPVLIKSALAKLYGDITFGQRLDAPEDYTFLDESIRYWREERQDQGRNWWIQYNYDLVRKMNQFLQGLRESTALSDTEKAPLEGEVRLMRAWYYFCSCRVLGGVPIVGDEVFDYTPGMDITTVQIPRSTEAATYDYIINECHTIADMMSRETNKNSARANRWTAKMLEARAALYAASIAKYNAMMVNPLKTEGAEVGIDASKANSYYEIALTAAQEVITSSPYSLMKTNSTKWQDLADNFYNAICEKNGNTEVMWVRDYVYPGQTHGFTKSCIPRNMNQDVESSMMSVLLNLVEAYEPLSTSTPGVAAKFETGNVQDPVFFDTPTELFTARDPRLGGTVLYPGSFFNGMETELQGGQLNKENGAWTIKTSTRGTQDSDGNVITAISGPYEPRDDRQCNRTGFYIRKFLDTTPSAGTIGRGSEMWSPYFRLAEAYLIAAEASFELKGSTTESLGYINAIRERAGVQPLTALTFENIVHENQVEFAFEGHRWWDLKRWRLADKIWNGDSNNPSAQRRGLWPYLVVDKGDANHGKWVFFEKNMTEIYPYPLKFELRHYYGEFENGWLNNNPKLVKNPYQ</sequence>
<evidence type="ECO:0000313" key="9">
    <source>
        <dbReference type="EMBL" id="EXZ30475.1"/>
    </source>
</evidence>
<accession>A0A015X8Q6</accession>
<dbReference type="PROSITE" id="PS51257">
    <property type="entry name" value="PROKAR_LIPOPROTEIN"/>
    <property type="match status" value="1"/>
</dbReference>
<feature type="domain" description="SusD-like N-terminal" evidence="8">
    <location>
        <begin position="81"/>
        <end position="209"/>
    </location>
</feature>